<feature type="domain" description="Cyclin-like" evidence="8">
    <location>
        <begin position="281"/>
        <end position="363"/>
    </location>
</feature>
<gene>
    <name evidence="10" type="ORF">DCAR_0417054</name>
</gene>
<reference evidence="10" key="2">
    <citation type="submission" date="2022-03" db="EMBL/GenBank/DDBJ databases">
        <title>Draft title - Genomic analysis of global carrot germplasm unveils the trajectory of domestication and the origin of high carotenoid orange carrot.</title>
        <authorList>
            <person name="Iorizzo M."/>
            <person name="Ellison S."/>
            <person name="Senalik D."/>
            <person name="Macko-Podgorni A."/>
            <person name="Grzebelus D."/>
            <person name="Bostan H."/>
            <person name="Rolling W."/>
            <person name="Curaba J."/>
            <person name="Simon P."/>
        </authorList>
    </citation>
    <scope>NUCLEOTIDE SEQUENCE</scope>
    <source>
        <tissue evidence="10">Leaf</tissue>
    </source>
</reference>
<dbReference type="SMART" id="SM01332">
    <property type="entry name" value="Cyclin_C"/>
    <property type="match status" value="1"/>
</dbReference>
<dbReference type="SMART" id="SM00385">
    <property type="entry name" value="CYCLIN"/>
    <property type="match status" value="2"/>
</dbReference>
<keyword evidence="3 7" id="KW-0195">Cyclin</keyword>
<dbReference type="FunFam" id="1.10.472.10:FF:000001">
    <property type="entry name" value="G2/mitotic-specific cyclin"/>
    <property type="match status" value="1"/>
</dbReference>
<dbReference type="PROSITE" id="PS00292">
    <property type="entry name" value="CYCLINS"/>
    <property type="match status" value="1"/>
</dbReference>
<evidence type="ECO:0000259" key="8">
    <source>
        <dbReference type="SMART" id="SM00385"/>
    </source>
</evidence>
<evidence type="ECO:0000256" key="4">
    <source>
        <dbReference type="ARBA" id="ARBA00023306"/>
    </source>
</evidence>
<dbReference type="InterPro" id="IPR006671">
    <property type="entry name" value="Cyclin_N"/>
</dbReference>
<dbReference type="Pfam" id="PF02984">
    <property type="entry name" value="Cyclin_C"/>
    <property type="match status" value="1"/>
</dbReference>
<evidence type="ECO:0000259" key="9">
    <source>
        <dbReference type="SMART" id="SM01332"/>
    </source>
</evidence>
<dbReference type="Pfam" id="PF00134">
    <property type="entry name" value="Cyclin_N"/>
    <property type="match status" value="1"/>
</dbReference>
<sequence length="413" mass="46530">MAGSNENCVGDVRPSISQGGFLKTATQRADEGIGPTRRALSVINLNGARYAPYVATKRDALREKNAVSSTNVLQNSKVHRPLTRNFAAQLVAKQHQPLVEEIKQPVPSLPKTMKIYCSMIDDDEIEMVDADMDIDAGEKKDPLAEYKDDLYVYCKDVEISFCAPPNYMSSQLDINERMRRVLIDWLIEVHDKFSLRPETLYLTVNLMDRFLAVQQITRKKLQLVGVTAMLIASKYEEISAPSVEDLISITDRAFTRTEVLQMEILMVNKLQFDLSIPTVYVFVRRFLEAAKSGNEMERLAFYMIDLCLVEYQMLKFPPSMLAAAAVFTAQCTLGKAAEWSTLSEQLTDYKNHELKECSQLMVGFHRRAAAGKVTAVFRKYNSYKYGYAASAEPAHFLLDPSISSVLSSHRAAT</sequence>
<organism evidence="10 11">
    <name type="scientific">Daucus carota subsp. sativus</name>
    <name type="common">Carrot</name>
    <dbReference type="NCBI Taxonomy" id="79200"/>
    <lineage>
        <taxon>Eukaryota</taxon>
        <taxon>Viridiplantae</taxon>
        <taxon>Streptophyta</taxon>
        <taxon>Embryophyta</taxon>
        <taxon>Tracheophyta</taxon>
        <taxon>Spermatophyta</taxon>
        <taxon>Magnoliopsida</taxon>
        <taxon>eudicotyledons</taxon>
        <taxon>Gunneridae</taxon>
        <taxon>Pentapetalae</taxon>
        <taxon>asterids</taxon>
        <taxon>campanulids</taxon>
        <taxon>Apiales</taxon>
        <taxon>Apiaceae</taxon>
        <taxon>Apioideae</taxon>
        <taxon>Scandiceae</taxon>
        <taxon>Daucinae</taxon>
        <taxon>Daucus</taxon>
        <taxon>Daucus sect. Daucus</taxon>
    </lineage>
</organism>
<evidence type="ECO:0008006" key="12">
    <source>
        <dbReference type="Google" id="ProtNLM"/>
    </source>
</evidence>
<dbReference type="Gene3D" id="1.10.472.10">
    <property type="entry name" value="Cyclin-like"/>
    <property type="match status" value="2"/>
</dbReference>
<evidence type="ECO:0000256" key="3">
    <source>
        <dbReference type="ARBA" id="ARBA00023127"/>
    </source>
</evidence>
<name>A0AAF0X008_DAUCS</name>
<evidence type="ECO:0000256" key="5">
    <source>
        <dbReference type="ARBA" id="ARBA00059307"/>
    </source>
</evidence>
<comment type="subunit">
    <text evidence="6">Interacts with the CDC2 and CDK2 protein kinases to form a serine/threonine kinase holoenzyme complex. The cyclin subunit imparts substrate specificity to the complex.</text>
</comment>
<evidence type="ECO:0000256" key="7">
    <source>
        <dbReference type="RuleBase" id="RU000383"/>
    </source>
</evidence>
<dbReference type="GO" id="GO:0051301">
    <property type="term" value="P:cell division"/>
    <property type="evidence" value="ECO:0007669"/>
    <property type="project" value="UniProtKB-KW"/>
</dbReference>
<dbReference type="EMBL" id="CP093346">
    <property type="protein sequence ID" value="WOG97713.1"/>
    <property type="molecule type" value="Genomic_DNA"/>
</dbReference>
<dbReference type="GO" id="GO:0010332">
    <property type="term" value="P:response to gamma radiation"/>
    <property type="evidence" value="ECO:0007669"/>
    <property type="project" value="UniProtKB-ARBA"/>
</dbReference>
<evidence type="ECO:0000256" key="6">
    <source>
        <dbReference type="ARBA" id="ARBA00065123"/>
    </source>
</evidence>
<evidence type="ECO:0000313" key="10">
    <source>
        <dbReference type="EMBL" id="WOG97713.1"/>
    </source>
</evidence>
<keyword evidence="2" id="KW-0132">Cell division</keyword>
<dbReference type="InterPro" id="IPR036915">
    <property type="entry name" value="Cyclin-like_sf"/>
</dbReference>
<evidence type="ECO:0000256" key="2">
    <source>
        <dbReference type="ARBA" id="ARBA00022618"/>
    </source>
</evidence>
<dbReference type="FunFam" id="1.10.472.10:FF:000032">
    <property type="entry name" value="G2/mitotic-specific cyclin-1"/>
    <property type="match status" value="1"/>
</dbReference>
<accession>A0AAF0X008</accession>
<dbReference type="Proteomes" id="UP000077755">
    <property type="component" value="Chromosome 4"/>
</dbReference>
<dbReference type="InterPro" id="IPR004367">
    <property type="entry name" value="Cyclin_C-dom"/>
</dbReference>
<feature type="domain" description="Cyclin C-terminal" evidence="9">
    <location>
        <begin position="277"/>
        <end position="394"/>
    </location>
</feature>
<evidence type="ECO:0000313" key="11">
    <source>
        <dbReference type="Proteomes" id="UP000077755"/>
    </source>
</evidence>
<comment type="similarity">
    <text evidence="1">Belongs to the cyclin family. Cyclin AB subfamily.</text>
</comment>
<dbReference type="InterPro" id="IPR039361">
    <property type="entry name" value="Cyclin"/>
</dbReference>
<dbReference type="InterPro" id="IPR048258">
    <property type="entry name" value="Cyclins_cyclin-box"/>
</dbReference>
<dbReference type="SUPFAM" id="SSF47954">
    <property type="entry name" value="Cyclin-like"/>
    <property type="match status" value="2"/>
</dbReference>
<keyword evidence="11" id="KW-1185">Reference proteome</keyword>
<reference evidence="10" key="1">
    <citation type="journal article" date="2016" name="Nat. Genet.">
        <title>A high-quality carrot genome assembly provides new insights into carotenoid accumulation and asterid genome evolution.</title>
        <authorList>
            <person name="Iorizzo M."/>
            <person name="Ellison S."/>
            <person name="Senalik D."/>
            <person name="Zeng P."/>
            <person name="Satapoomin P."/>
            <person name="Huang J."/>
            <person name="Bowman M."/>
            <person name="Iovene M."/>
            <person name="Sanseverino W."/>
            <person name="Cavagnaro P."/>
            <person name="Yildiz M."/>
            <person name="Macko-Podgorni A."/>
            <person name="Moranska E."/>
            <person name="Grzebelus E."/>
            <person name="Grzebelus D."/>
            <person name="Ashrafi H."/>
            <person name="Zheng Z."/>
            <person name="Cheng S."/>
            <person name="Spooner D."/>
            <person name="Van Deynze A."/>
            <person name="Simon P."/>
        </authorList>
    </citation>
    <scope>NUCLEOTIDE SEQUENCE</scope>
    <source>
        <tissue evidence="10">Leaf</tissue>
    </source>
</reference>
<protein>
    <recommendedName>
        <fullName evidence="12">Cyclin N-terminal domain-containing protein</fullName>
    </recommendedName>
</protein>
<proteinExistence type="inferred from homology"/>
<evidence type="ECO:0000256" key="1">
    <source>
        <dbReference type="ARBA" id="ARBA00006955"/>
    </source>
</evidence>
<dbReference type="AlphaFoldDB" id="A0AAF0X008"/>
<dbReference type="PANTHER" id="PTHR10177">
    <property type="entry name" value="CYCLINS"/>
    <property type="match status" value="1"/>
</dbReference>
<feature type="domain" description="Cyclin-like" evidence="8">
    <location>
        <begin position="184"/>
        <end position="268"/>
    </location>
</feature>
<keyword evidence="4" id="KW-0131">Cell cycle</keyword>
<dbReference type="InterPro" id="IPR013763">
    <property type="entry name" value="Cyclin-like_dom"/>
</dbReference>
<comment type="function">
    <text evidence="5">Essential for the control of the cell cycle at the G2/M (mitosis) transition. G2/M cyclins accumulate steadily during G2 and are abruptly destroyed at mitosis.</text>
</comment>